<feature type="region of interest" description="Disordered" evidence="1">
    <location>
        <begin position="16"/>
        <end position="40"/>
    </location>
</feature>
<evidence type="ECO:0000313" key="3">
    <source>
        <dbReference type="Proteomes" id="UP001218188"/>
    </source>
</evidence>
<feature type="compositionally biased region" description="Basic and acidic residues" evidence="1">
    <location>
        <begin position="16"/>
        <end position="38"/>
    </location>
</feature>
<organism evidence="2 3">
    <name type="scientific">Mycena alexandri</name>
    <dbReference type="NCBI Taxonomy" id="1745969"/>
    <lineage>
        <taxon>Eukaryota</taxon>
        <taxon>Fungi</taxon>
        <taxon>Dikarya</taxon>
        <taxon>Basidiomycota</taxon>
        <taxon>Agaricomycotina</taxon>
        <taxon>Agaricomycetes</taxon>
        <taxon>Agaricomycetidae</taxon>
        <taxon>Agaricales</taxon>
        <taxon>Marasmiineae</taxon>
        <taxon>Mycenaceae</taxon>
        <taxon>Mycena</taxon>
    </lineage>
</organism>
<evidence type="ECO:0000313" key="2">
    <source>
        <dbReference type="EMBL" id="KAJ7045068.1"/>
    </source>
</evidence>
<keyword evidence="3" id="KW-1185">Reference proteome</keyword>
<protein>
    <submittedName>
        <fullName evidence="2">Uncharacterized protein</fullName>
    </submittedName>
</protein>
<dbReference type="AlphaFoldDB" id="A0AAD6XAC9"/>
<sequence length="229" mass="25468">MDMWRFGWCGWVVTRDSDSPKRGEEEDRFRGSEDSDRQTKKRLTCWPALVDRTGAWTPWISEQDNRAAACSSSSSESGIHNALSASPKVGNTQARIENFPSLDSRTIRESTEKYSRVEQFLGVGVVTTKTREPGELEQIAAAGATYIANCVRRGSWLGMAANDVVLRCESEVESTQGKPRQLRRHGIVYSSAGGQDPSLLRLRRATACDQALDRGGEKASRFQIHQVDD</sequence>
<name>A0AAD6XAC9_9AGAR</name>
<reference evidence="2" key="1">
    <citation type="submission" date="2023-03" db="EMBL/GenBank/DDBJ databases">
        <title>Massive genome expansion in bonnet fungi (Mycena s.s.) driven by repeated elements and novel gene families across ecological guilds.</title>
        <authorList>
            <consortium name="Lawrence Berkeley National Laboratory"/>
            <person name="Harder C.B."/>
            <person name="Miyauchi S."/>
            <person name="Viragh M."/>
            <person name="Kuo A."/>
            <person name="Thoen E."/>
            <person name="Andreopoulos B."/>
            <person name="Lu D."/>
            <person name="Skrede I."/>
            <person name="Drula E."/>
            <person name="Henrissat B."/>
            <person name="Morin E."/>
            <person name="Kohler A."/>
            <person name="Barry K."/>
            <person name="LaButti K."/>
            <person name="Morin E."/>
            <person name="Salamov A."/>
            <person name="Lipzen A."/>
            <person name="Mereny Z."/>
            <person name="Hegedus B."/>
            <person name="Baldrian P."/>
            <person name="Stursova M."/>
            <person name="Weitz H."/>
            <person name="Taylor A."/>
            <person name="Grigoriev I.V."/>
            <person name="Nagy L.G."/>
            <person name="Martin F."/>
            <person name="Kauserud H."/>
        </authorList>
    </citation>
    <scope>NUCLEOTIDE SEQUENCE</scope>
    <source>
        <strain evidence="2">CBHHK200</strain>
    </source>
</reference>
<comment type="caution">
    <text evidence="2">The sequence shown here is derived from an EMBL/GenBank/DDBJ whole genome shotgun (WGS) entry which is preliminary data.</text>
</comment>
<proteinExistence type="predicted"/>
<accession>A0AAD6XAC9</accession>
<gene>
    <name evidence="2" type="ORF">C8F04DRAFT_1174058</name>
</gene>
<dbReference type="EMBL" id="JARJCM010000005">
    <property type="protein sequence ID" value="KAJ7045068.1"/>
    <property type="molecule type" value="Genomic_DNA"/>
</dbReference>
<dbReference type="Proteomes" id="UP001218188">
    <property type="component" value="Unassembled WGS sequence"/>
</dbReference>
<evidence type="ECO:0000256" key="1">
    <source>
        <dbReference type="SAM" id="MobiDB-lite"/>
    </source>
</evidence>